<keyword evidence="2" id="KW-1185">Reference proteome</keyword>
<sequence length="62" mass="6846">MKRKEVGELVARLEQRDAAERKARMEEINNELGGGGGGVAVTMMSPCRDAWQPQLASIPENY</sequence>
<accession>A0AAV5DY98</accession>
<organism evidence="1 2">
    <name type="scientific">Eleusine coracana subsp. coracana</name>
    <dbReference type="NCBI Taxonomy" id="191504"/>
    <lineage>
        <taxon>Eukaryota</taxon>
        <taxon>Viridiplantae</taxon>
        <taxon>Streptophyta</taxon>
        <taxon>Embryophyta</taxon>
        <taxon>Tracheophyta</taxon>
        <taxon>Spermatophyta</taxon>
        <taxon>Magnoliopsida</taxon>
        <taxon>Liliopsida</taxon>
        <taxon>Poales</taxon>
        <taxon>Poaceae</taxon>
        <taxon>PACMAD clade</taxon>
        <taxon>Chloridoideae</taxon>
        <taxon>Cynodonteae</taxon>
        <taxon>Eleusininae</taxon>
        <taxon>Eleusine</taxon>
    </lineage>
</organism>
<reference evidence="1" key="2">
    <citation type="submission" date="2021-12" db="EMBL/GenBank/DDBJ databases">
        <title>Resequencing data analysis of finger millet.</title>
        <authorList>
            <person name="Hatakeyama M."/>
            <person name="Aluri S."/>
            <person name="Balachadran M.T."/>
            <person name="Sivarajan S.R."/>
            <person name="Poveda L."/>
            <person name="Shimizu-Inatsugi R."/>
            <person name="Schlapbach R."/>
            <person name="Sreeman S.M."/>
            <person name="Shimizu K.K."/>
        </authorList>
    </citation>
    <scope>NUCLEOTIDE SEQUENCE</scope>
</reference>
<evidence type="ECO:0000313" key="1">
    <source>
        <dbReference type="EMBL" id="GJN15165.1"/>
    </source>
</evidence>
<proteinExistence type="predicted"/>
<dbReference type="AlphaFoldDB" id="A0AAV5DY98"/>
<protein>
    <submittedName>
        <fullName evidence="1">Uncharacterized protein</fullName>
    </submittedName>
</protein>
<name>A0AAV5DY98_ELECO</name>
<comment type="caution">
    <text evidence="1">The sequence shown here is derived from an EMBL/GenBank/DDBJ whole genome shotgun (WGS) entry which is preliminary data.</text>
</comment>
<gene>
    <name evidence="1" type="primary">gb02058</name>
    <name evidence="1" type="ORF">PR202_gb02058</name>
</gene>
<reference evidence="1" key="1">
    <citation type="journal article" date="2018" name="DNA Res.">
        <title>Multiple hybrid de novo genome assembly of finger millet, an orphan allotetraploid crop.</title>
        <authorList>
            <person name="Hatakeyama M."/>
            <person name="Aluri S."/>
            <person name="Balachadran M.T."/>
            <person name="Sivarajan S.R."/>
            <person name="Patrignani A."/>
            <person name="Gruter S."/>
            <person name="Poveda L."/>
            <person name="Shimizu-Inatsugi R."/>
            <person name="Baeten J."/>
            <person name="Francoijs K.J."/>
            <person name="Nataraja K.N."/>
            <person name="Reddy Y.A.N."/>
            <person name="Phadnis S."/>
            <person name="Ravikumar R.L."/>
            <person name="Schlapbach R."/>
            <person name="Sreeman S.M."/>
            <person name="Shimizu K.K."/>
        </authorList>
    </citation>
    <scope>NUCLEOTIDE SEQUENCE</scope>
</reference>
<evidence type="ECO:0000313" key="2">
    <source>
        <dbReference type="Proteomes" id="UP001054889"/>
    </source>
</evidence>
<dbReference type="EMBL" id="BQKI01000071">
    <property type="protein sequence ID" value="GJN15165.1"/>
    <property type="molecule type" value="Genomic_DNA"/>
</dbReference>
<dbReference type="Proteomes" id="UP001054889">
    <property type="component" value="Unassembled WGS sequence"/>
</dbReference>